<protein>
    <recommendedName>
        <fullName evidence="2">Nephrocystin 3-like N-terminal domain-containing protein</fullName>
    </recommendedName>
</protein>
<evidence type="ECO:0000313" key="3">
    <source>
        <dbReference type="EMBL" id="KAF5328058.1"/>
    </source>
</evidence>
<dbReference type="InterPro" id="IPR056884">
    <property type="entry name" value="NPHP3-like_N"/>
</dbReference>
<dbReference type="Pfam" id="PF24883">
    <property type="entry name" value="NPHP3_N"/>
    <property type="match status" value="1"/>
</dbReference>
<accession>A0A8H5BT33</accession>
<evidence type="ECO:0000256" key="1">
    <source>
        <dbReference type="ARBA" id="ARBA00022737"/>
    </source>
</evidence>
<dbReference type="Gene3D" id="3.40.50.300">
    <property type="entry name" value="P-loop containing nucleotide triphosphate hydrolases"/>
    <property type="match status" value="1"/>
</dbReference>
<reference evidence="3 4" key="1">
    <citation type="journal article" date="2020" name="ISME J.">
        <title>Uncovering the hidden diversity of litter-decomposition mechanisms in mushroom-forming fungi.</title>
        <authorList>
            <person name="Floudas D."/>
            <person name="Bentzer J."/>
            <person name="Ahren D."/>
            <person name="Johansson T."/>
            <person name="Persson P."/>
            <person name="Tunlid A."/>
        </authorList>
    </citation>
    <scope>NUCLEOTIDE SEQUENCE [LARGE SCALE GENOMIC DNA]</scope>
    <source>
        <strain evidence="3 4">CBS 101986</strain>
    </source>
</reference>
<dbReference type="PANTHER" id="PTHR10039">
    <property type="entry name" value="AMELOGENIN"/>
    <property type="match status" value="1"/>
</dbReference>
<evidence type="ECO:0000259" key="2">
    <source>
        <dbReference type="Pfam" id="PF24883"/>
    </source>
</evidence>
<dbReference type="EMBL" id="JAACJJ010000006">
    <property type="protein sequence ID" value="KAF5328058.1"/>
    <property type="molecule type" value="Genomic_DNA"/>
</dbReference>
<feature type="domain" description="Nephrocystin 3-like N-terminal" evidence="2">
    <location>
        <begin position="105"/>
        <end position="246"/>
    </location>
</feature>
<comment type="caution">
    <text evidence="3">The sequence shown here is derived from an EMBL/GenBank/DDBJ whole genome shotgun (WGS) entry which is preliminary data.</text>
</comment>
<keyword evidence="1" id="KW-0677">Repeat</keyword>
<organism evidence="3 4">
    <name type="scientific">Psilocybe cf. subviscida</name>
    <dbReference type="NCBI Taxonomy" id="2480587"/>
    <lineage>
        <taxon>Eukaryota</taxon>
        <taxon>Fungi</taxon>
        <taxon>Dikarya</taxon>
        <taxon>Basidiomycota</taxon>
        <taxon>Agaricomycotina</taxon>
        <taxon>Agaricomycetes</taxon>
        <taxon>Agaricomycetidae</taxon>
        <taxon>Agaricales</taxon>
        <taxon>Agaricineae</taxon>
        <taxon>Strophariaceae</taxon>
        <taxon>Psilocybe</taxon>
    </lineage>
</organism>
<name>A0A8H5BT33_9AGAR</name>
<dbReference type="AlphaFoldDB" id="A0A8H5BT33"/>
<dbReference type="Proteomes" id="UP000567179">
    <property type="component" value="Unassembled WGS sequence"/>
</dbReference>
<dbReference type="InterPro" id="IPR027417">
    <property type="entry name" value="P-loop_NTPase"/>
</dbReference>
<evidence type="ECO:0000313" key="4">
    <source>
        <dbReference type="Proteomes" id="UP000567179"/>
    </source>
</evidence>
<keyword evidence="4" id="KW-1185">Reference proteome</keyword>
<proteinExistence type="predicted"/>
<dbReference type="OrthoDB" id="5967843at2759"/>
<sequence length="991" mass="112298">MSTPQYPTSFMFHGSSHNTFNNSTFVIKSPDRIAAFDKLERATSPSAFHSFVGRPQPGKCYPNTRVALLDGLEKWAMGMELLENLTEADLTVESGDAIEVQPCNLPIVWLNGGAGAGKSAVAQTFAERCVNMGHIVASFFFFNTDSTRNSGNRLVASLAYQIAREDTATRAHIEAIVHRDPHIFDQDFKTQILSLIIHPLQKSAQTPSSKENRRSCTVIIDGLDECTGGKVQASIIYAISAALRAGSPDLDKRLPRFLICSRSEEVIAHVFRSSDLQGMFIAMNLSRNSSTNDDIYTFLKGKFDDIKKTHSRADLIPATWPSSRSLSHLQYCSSGHFIYADTVMKFVSTSVRPVNALEIILGLRASPQRTHEPFAELDVLYHHILSRAVDKSNIVNIRHVFGLLAFKYSLAPFFHPDILEKFFGLQDGELDDLLGVTPSLVAVRRFEGTGGVRLHHKSFGDFLHDETRAGRFYIGEDAVRAYAWARCCHMISNAFNLEDETCKWVTTTILVCNVAPDFVLGKKSHSLHEMTQRREASAFVRQYGRSETIGLPSFAAQSLQYFVSLFDILGNCEDSDKWIHQVTGDMICIINDLIYLQRSRLRIQDIYPDLALIICPPTRRYTQRPRAETSLLLSCFEKWTMMPGFQNSQLALVRKIFEDERMGDSRLNEEHYVEACLFLVARLSNAVNFFTPQSVHVVQNQRLLIMNQAARRLLTPFRWRKIARIIRPFMKKGRAYFLHNRQLFDVGRMDMGPDVKISLTRRQLHFGSRSKLVLEKRRDSTLSLEERSLVPFSWGGRRAIVYSGRRITVRGYIMVSDRDHRLAFLPFREINATFFDGNFGALHSERARRRLYASMLADLPDMLAKSSKSDAVAALRFKTFAPLAKRFPELVKRARRAMEEYAIKHGYPAIDGCFGNPLQIASVRNVDQEIDIPPPVAGHSSQGDAIDVVGVAINTNTCLFIIWIWLQYLYLRLWALFGGLDEIYVLRDDIL</sequence>
<gene>
    <name evidence="3" type="ORF">D9619_013656</name>
</gene>
<dbReference type="PANTHER" id="PTHR10039:SF17">
    <property type="entry name" value="FUNGAL STAND N-TERMINAL GOODBYE DOMAIN-CONTAINING PROTEIN-RELATED"/>
    <property type="match status" value="1"/>
</dbReference>